<evidence type="ECO:0000256" key="14">
    <source>
        <dbReference type="ARBA" id="ARBA00023088"/>
    </source>
</evidence>
<feature type="compositionally biased region" description="Polar residues" evidence="20">
    <location>
        <begin position="56"/>
        <end position="66"/>
    </location>
</feature>
<evidence type="ECO:0000256" key="5">
    <source>
        <dbReference type="ARBA" id="ARBA00022512"/>
    </source>
</evidence>
<dbReference type="EMBL" id="SNYA01000001">
    <property type="protein sequence ID" value="TDP95833.1"/>
    <property type="molecule type" value="Genomic_DNA"/>
</dbReference>
<evidence type="ECO:0000256" key="11">
    <source>
        <dbReference type="ARBA" id="ARBA00022777"/>
    </source>
</evidence>
<dbReference type="SUPFAM" id="SSF49373">
    <property type="entry name" value="Invasin/intimin cell-adhesion fragments"/>
    <property type="match status" value="6"/>
</dbReference>
<organism evidence="25 26">
    <name type="scientific">Leucobacter luti</name>
    <dbReference type="NCBI Taxonomy" id="340320"/>
    <lineage>
        <taxon>Bacteria</taxon>
        <taxon>Bacillati</taxon>
        <taxon>Actinomycetota</taxon>
        <taxon>Actinomycetes</taxon>
        <taxon>Micrococcales</taxon>
        <taxon>Microbacteriaceae</taxon>
        <taxon>Leucobacter</taxon>
    </lineage>
</organism>
<evidence type="ECO:0000256" key="17">
    <source>
        <dbReference type="ARBA" id="ARBA00023157"/>
    </source>
</evidence>
<proteinExistence type="inferred from homology"/>
<evidence type="ECO:0000313" key="26">
    <source>
        <dbReference type="Proteomes" id="UP000295601"/>
    </source>
</evidence>
<evidence type="ECO:0000256" key="8">
    <source>
        <dbReference type="ARBA" id="ARBA00022692"/>
    </source>
</evidence>
<dbReference type="Proteomes" id="UP000295601">
    <property type="component" value="Unassembled WGS sequence"/>
</dbReference>
<feature type="signal peptide" evidence="22">
    <location>
        <begin position="1"/>
        <end position="22"/>
    </location>
</feature>
<reference evidence="25 26" key="1">
    <citation type="submission" date="2019-03" db="EMBL/GenBank/DDBJ databases">
        <title>Genomic analyses of the natural microbiome of Caenorhabditis elegans.</title>
        <authorList>
            <person name="Samuel B."/>
        </authorList>
    </citation>
    <scope>NUCLEOTIDE SEQUENCE [LARGE SCALE GENOMIC DNA]</scope>
    <source>
        <strain evidence="25 26">JUb18</strain>
    </source>
</reference>
<keyword evidence="10" id="KW-0547">Nucleotide-binding</keyword>
<protein>
    <recommendedName>
        <fullName evidence="3">receptor protein-tyrosine kinase</fullName>
        <ecNumber evidence="3">2.7.10.1</ecNumber>
    </recommendedName>
</protein>
<gene>
    <name evidence="25" type="ORF">EDF62_0527</name>
</gene>
<dbReference type="PROSITE" id="PS51127">
    <property type="entry name" value="BIG1"/>
    <property type="match status" value="2"/>
</dbReference>
<keyword evidence="26" id="KW-1185">Reference proteome</keyword>
<dbReference type="EC" id="2.7.10.1" evidence="3"/>
<feature type="transmembrane region" description="Helical" evidence="21">
    <location>
        <begin position="981"/>
        <end position="999"/>
    </location>
</feature>
<evidence type="ECO:0000313" key="25">
    <source>
        <dbReference type="EMBL" id="TDP95833.1"/>
    </source>
</evidence>
<evidence type="ECO:0000256" key="10">
    <source>
        <dbReference type="ARBA" id="ARBA00022741"/>
    </source>
</evidence>
<evidence type="ECO:0000256" key="13">
    <source>
        <dbReference type="ARBA" id="ARBA00022989"/>
    </source>
</evidence>
<evidence type="ECO:0000256" key="7">
    <source>
        <dbReference type="ARBA" id="ARBA00022679"/>
    </source>
</evidence>
<evidence type="ECO:0000256" key="3">
    <source>
        <dbReference type="ARBA" id="ARBA00011902"/>
    </source>
</evidence>
<keyword evidence="14" id="KW-0572">Peptidoglycan-anchor</keyword>
<dbReference type="PANTHER" id="PTHR39576">
    <property type="entry name" value="ATTACHING AND EFFACING PROTEIN HOMOLOG-RELATED-RELATED"/>
    <property type="match status" value="1"/>
</dbReference>
<keyword evidence="16" id="KW-0829">Tyrosine-protein kinase</keyword>
<feature type="domain" description="Gram-positive cocci surface proteins LPxTG" evidence="23">
    <location>
        <begin position="971"/>
        <end position="1006"/>
    </location>
</feature>
<keyword evidence="6" id="KW-0964">Secreted</keyword>
<keyword evidence="18" id="KW-0675">Receptor</keyword>
<comment type="similarity">
    <text evidence="2">Belongs to the intimin/invasin family.</text>
</comment>
<dbReference type="GO" id="GO:0005886">
    <property type="term" value="C:plasma membrane"/>
    <property type="evidence" value="ECO:0007669"/>
    <property type="project" value="UniProtKB-SubCell"/>
</dbReference>
<keyword evidence="7" id="KW-0808">Transferase</keyword>
<comment type="caution">
    <text evidence="25">The sequence shown here is derived from an EMBL/GenBank/DDBJ whole genome shotgun (WGS) entry which is preliminary data.</text>
</comment>
<evidence type="ECO:0000256" key="2">
    <source>
        <dbReference type="ARBA" id="ARBA00010116"/>
    </source>
</evidence>
<evidence type="ECO:0000256" key="20">
    <source>
        <dbReference type="SAM" id="MobiDB-lite"/>
    </source>
</evidence>
<feature type="region of interest" description="Disordered" evidence="20">
    <location>
        <begin position="29"/>
        <end position="66"/>
    </location>
</feature>
<evidence type="ECO:0000259" key="23">
    <source>
        <dbReference type="PROSITE" id="PS50847"/>
    </source>
</evidence>
<evidence type="ECO:0000256" key="15">
    <source>
        <dbReference type="ARBA" id="ARBA00023136"/>
    </source>
</evidence>
<evidence type="ECO:0000259" key="24">
    <source>
        <dbReference type="PROSITE" id="PS51127"/>
    </source>
</evidence>
<keyword evidence="17" id="KW-1015">Disulfide bond</keyword>
<feature type="domain" description="Big-1" evidence="24">
    <location>
        <begin position="425"/>
        <end position="520"/>
    </location>
</feature>
<evidence type="ECO:0000256" key="1">
    <source>
        <dbReference type="ARBA" id="ARBA00004251"/>
    </source>
</evidence>
<keyword evidence="4" id="KW-1003">Cell membrane</keyword>
<feature type="chain" id="PRO_5020983860" description="receptor protein-tyrosine kinase" evidence="22">
    <location>
        <begin position="23"/>
        <end position="1006"/>
    </location>
</feature>
<dbReference type="RefSeq" id="WP_243735985.1">
    <property type="nucleotide sequence ID" value="NZ_SNYA01000001.1"/>
</dbReference>
<dbReference type="InterPro" id="IPR013783">
    <property type="entry name" value="Ig-like_fold"/>
</dbReference>
<keyword evidence="19" id="KW-0325">Glycoprotein</keyword>
<evidence type="ECO:0000256" key="16">
    <source>
        <dbReference type="ARBA" id="ARBA00023137"/>
    </source>
</evidence>
<keyword evidence="15 21" id="KW-0472">Membrane</keyword>
<evidence type="ECO:0000256" key="19">
    <source>
        <dbReference type="ARBA" id="ARBA00023180"/>
    </source>
</evidence>
<evidence type="ECO:0000256" key="12">
    <source>
        <dbReference type="ARBA" id="ARBA00022840"/>
    </source>
</evidence>
<keyword evidence="9 22" id="KW-0732">Signal</keyword>
<feature type="domain" description="Big-1" evidence="24">
    <location>
        <begin position="720"/>
        <end position="810"/>
    </location>
</feature>
<sequence>MLLGVVLAAATLGMTPVLPVAAAQAVARQAPDTPGAETRAPGSDAAADADTDGEESVTTVQRHTSAQARAANYRTVTFSTLTPASTREFVVPPGVTSLSVEAQGGSGSLVASNANATPGSGAYVTSTIPVTPGQTYYLTAGGNAVREAPGAGGGAAGTAIEGLHLPSAGGGGGASDLRLGSMALAARVLVAGGGGGAASQIGAIGGSAGGVTGGAGLTAGGCDEANAGGGTAVSGGLPGGSCTGTAGQAGSFGAGGAPGYRASGNNVGGGGGGGWYGGGGGSPFGGGGAGSSYVVPEALGTSYSVGPLAAEPFVRVSYQMPLPALMTLNISASKLLADGQSQLTANLRVTDENKQPITEETIEFESSDPGQQISSVTNHRDGNYSVTVTASTRLGVAQLTVRNVSAGPSYTFGIQITQIAGPAAVVVLEPLTSTIIGDGTVTVPLVATVSDAYGHPVSGQSVALRSSDPGHQISAVTDNGSGEYSATLTSSTTPGTAEITATVGEAPNVLLARAQIIQRVGPVATATVSLDPASMVADGVSTTTGTVQLRDASGNPLASEPLSISTSDPGQLVKDILDNGDGSYTFTVVASETVGTAEVRVGALSVPGVAATATLTQTVGPVAAVDVTLDPATLVADGAATTTATVRVSDAQHRGLAGKTVTVTSSDPDQQLAAVTDRGDGTYTVELTASEAVGAATITAAVGTTAGTATLTQTVGPAVSVDVALDPATLVADGAATTAATVRVADAQGRPLAGETVTLTSSDPEQGIGAVTDNGDGSYTAQLTASAAVGAATITANVGSASGVATLTQTAGSPDPARSELTLSAGSILADGKEETEITVRPRDAQGRPLPATALGLSSTDAGQRLGAFEEVEPGVFTATVRASTRVGTSTLTVRTTVQPIQPVIPPEERSAAALVRNAPGIARASVGAGSPVPTAGVLGEITLTQTAPKVTPVDPAQPVKPPAPASAPALAATGADSGGALGWIAALVLAAGAAALLGRRVRRRE</sequence>
<keyword evidence="8 21" id="KW-0812">Transmembrane</keyword>
<dbReference type="GO" id="GO:0009279">
    <property type="term" value="C:cell outer membrane"/>
    <property type="evidence" value="ECO:0007669"/>
    <property type="project" value="TreeGrafter"/>
</dbReference>
<dbReference type="Pfam" id="PF09134">
    <property type="entry name" value="Invasin_D3"/>
    <property type="match status" value="5"/>
</dbReference>
<keyword evidence="12" id="KW-0067">ATP-binding</keyword>
<evidence type="ECO:0000256" key="21">
    <source>
        <dbReference type="SAM" id="Phobius"/>
    </source>
</evidence>
<dbReference type="Pfam" id="PF12810">
    <property type="entry name" value="ALK_LTK_GRD"/>
    <property type="match status" value="1"/>
</dbReference>
<comment type="subcellular location">
    <subcellularLocation>
        <location evidence="1">Cell membrane</location>
        <topology evidence="1">Single-pass type I membrane protein</topology>
    </subcellularLocation>
</comment>
<dbReference type="PANTHER" id="PTHR39576:SF2">
    <property type="entry name" value="ATTACHING AND EFFACING PROTEIN HOMOLOG-RELATED"/>
    <property type="match status" value="1"/>
</dbReference>
<dbReference type="InterPro" id="IPR051715">
    <property type="entry name" value="Intimin-Invasin_domain"/>
</dbReference>
<dbReference type="SMART" id="SM00634">
    <property type="entry name" value="BID_1"/>
    <property type="match status" value="5"/>
</dbReference>
<evidence type="ECO:0000256" key="4">
    <source>
        <dbReference type="ARBA" id="ARBA00022475"/>
    </source>
</evidence>
<dbReference type="InterPro" id="IPR019931">
    <property type="entry name" value="LPXTG_anchor"/>
</dbReference>
<dbReference type="GO" id="GO:0005524">
    <property type="term" value="F:ATP binding"/>
    <property type="evidence" value="ECO:0007669"/>
    <property type="project" value="UniProtKB-KW"/>
</dbReference>
<dbReference type="GO" id="GO:0004714">
    <property type="term" value="F:transmembrane receptor protein tyrosine kinase activity"/>
    <property type="evidence" value="ECO:0007669"/>
    <property type="project" value="UniProtKB-EC"/>
</dbReference>
<evidence type="ECO:0000256" key="18">
    <source>
        <dbReference type="ARBA" id="ARBA00023170"/>
    </source>
</evidence>
<dbReference type="PROSITE" id="PS50847">
    <property type="entry name" value="GRAM_POS_ANCHORING"/>
    <property type="match status" value="1"/>
</dbReference>
<dbReference type="InterPro" id="IPR003344">
    <property type="entry name" value="Big_1_dom"/>
</dbReference>
<dbReference type="AlphaFoldDB" id="A0A4R6S8S2"/>
<dbReference type="InterPro" id="IPR008964">
    <property type="entry name" value="Invasin/intimin_cell_adhesion"/>
</dbReference>
<keyword evidence="11" id="KW-0418">Kinase</keyword>
<evidence type="ECO:0000256" key="6">
    <source>
        <dbReference type="ARBA" id="ARBA00022525"/>
    </source>
</evidence>
<keyword evidence="13 21" id="KW-1133">Transmembrane helix</keyword>
<dbReference type="Gene3D" id="2.60.40.10">
    <property type="entry name" value="Immunoglobulins"/>
    <property type="match status" value="6"/>
</dbReference>
<name>A0A4R6S8S2_9MICO</name>
<dbReference type="InterPro" id="IPR015217">
    <property type="entry name" value="Invasin_dom_3"/>
</dbReference>
<accession>A0A4R6S8S2</accession>
<keyword evidence="5" id="KW-0134">Cell wall</keyword>
<dbReference type="InterPro" id="IPR055163">
    <property type="entry name" value="ALK/LTK-like_GRD"/>
</dbReference>
<evidence type="ECO:0000256" key="9">
    <source>
        <dbReference type="ARBA" id="ARBA00022729"/>
    </source>
</evidence>
<evidence type="ECO:0000256" key="22">
    <source>
        <dbReference type="SAM" id="SignalP"/>
    </source>
</evidence>
<dbReference type="GO" id="GO:0005975">
    <property type="term" value="P:carbohydrate metabolic process"/>
    <property type="evidence" value="ECO:0007669"/>
    <property type="project" value="UniProtKB-ARBA"/>
</dbReference>